<comment type="similarity">
    <text evidence="3">Belongs to the dTDP-4-dehydrorhamnose 3,5-epimerase family.</text>
</comment>
<comment type="caution">
    <text evidence="4">The sequence shown here is derived from an EMBL/GenBank/DDBJ whole genome shotgun (WGS) entry which is preliminary data.</text>
</comment>
<organism evidence="4 5">
    <name type="scientific">Fredinandcohnia quinoae</name>
    <dbReference type="NCBI Taxonomy" id="2918902"/>
    <lineage>
        <taxon>Bacteria</taxon>
        <taxon>Bacillati</taxon>
        <taxon>Bacillota</taxon>
        <taxon>Bacilli</taxon>
        <taxon>Bacillales</taxon>
        <taxon>Bacillaceae</taxon>
        <taxon>Fredinandcohnia</taxon>
    </lineage>
</organism>
<feature type="active site" description="Proton acceptor" evidence="1">
    <location>
        <position position="62"/>
    </location>
</feature>
<comment type="subunit">
    <text evidence="3">Homodimer.</text>
</comment>
<protein>
    <recommendedName>
        <fullName evidence="3">dTDP-4-dehydrorhamnose 3,5-epimerase</fullName>
        <ecNumber evidence="3">5.1.3.13</ecNumber>
    </recommendedName>
    <alternativeName>
        <fullName evidence="3">Thymidine diphospho-4-keto-rhamnose 3,5-epimerase</fullName>
    </alternativeName>
</protein>
<comment type="pathway">
    <text evidence="3">Carbohydrate biosynthesis; dTDP-L-rhamnose biosynthesis.</text>
</comment>
<feature type="site" description="Participates in a stacking interaction with the thymidine ring of dTDP-4-oxo-6-deoxyglucose" evidence="2">
    <location>
        <position position="138"/>
    </location>
</feature>
<comment type="function">
    <text evidence="3">Catalyzes the epimerization of the C3' and C5'positions of dTDP-6-deoxy-D-xylo-4-hexulose, forming dTDP-6-deoxy-L-lyxo-4-hexulose.</text>
</comment>
<reference evidence="4" key="1">
    <citation type="submission" date="2022-02" db="EMBL/GenBank/DDBJ databases">
        <title>Fredinandcohnia quinoae sp. nov. isolated from Chenopodium quinoa seeds.</title>
        <authorList>
            <person name="Saati-Santamaria Z."/>
            <person name="Flores-Felix J.D."/>
            <person name="Igual J.M."/>
            <person name="Velazquez E."/>
            <person name="Garcia-Fraile P."/>
            <person name="Martinez-Molina E."/>
        </authorList>
    </citation>
    <scope>NUCLEOTIDE SEQUENCE</scope>
    <source>
        <strain evidence="4">SECRCQ15</strain>
    </source>
</reference>
<evidence type="ECO:0000313" key="4">
    <source>
        <dbReference type="EMBL" id="MCH1625063.1"/>
    </source>
</evidence>
<evidence type="ECO:0000256" key="1">
    <source>
        <dbReference type="PIRSR" id="PIRSR600888-1"/>
    </source>
</evidence>
<keyword evidence="3 4" id="KW-0413">Isomerase</keyword>
<proteinExistence type="inferred from homology"/>
<dbReference type="GO" id="GO:0008830">
    <property type="term" value="F:dTDP-4-dehydrorhamnose 3,5-epimerase activity"/>
    <property type="evidence" value="ECO:0007669"/>
    <property type="project" value="UniProtKB-UniRule"/>
</dbReference>
<dbReference type="RefSeq" id="WP_240254003.1">
    <property type="nucleotide sequence ID" value="NZ_JAKTTI010000007.1"/>
</dbReference>
<dbReference type="PANTHER" id="PTHR21047:SF2">
    <property type="entry name" value="THYMIDINE DIPHOSPHO-4-KETO-RHAMNOSE 3,5-EPIMERASE"/>
    <property type="match status" value="1"/>
</dbReference>
<evidence type="ECO:0000256" key="3">
    <source>
        <dbReference type="RuleBase" id="RU364069"/>
    </source>
</evidence>
<dbReference type="GO" id="GO:0005829">
    <property type="term" value="C:cytosol"/>
    <property type="evidence" value="ECO:0007669"/>
    <property type="project" value="TreeGrafter"/>
</dbReference>
<dbReference type="EMBL" id="JAKTTI010000007">
    <property type="protein sequence ID" value="MCH1625063.1"/>
    <property type="molecule type" value="Genomic_DNA"/>
</dbReference>
<evidence type="ECO:0000256" key="2">
    <source>
        <dbReference type="PIRSR" id="PIRSR600888-3"/>
    </source>
</evidence>
<sequence length="181" mass="20966">MNVIHSKFPGVKLLEPNAHVDHRGYFMESFNESIFQDIGFNQKFVQDNQSLSKDPGTIRGLHYQLNPKSQAKLVRVLSGVIYDVVVDIRKNSPTFGQWEGYILSEYNLRQLLIPKGFAHGFCTLVPDTQIYYKVDEFYSAEHDRGILWNDPEMNITWPVSNPILSNKDERLPLLKYAELNF</sequence>
<dbReference type="EC" id="5.1.3.13" evidence="3"/>
<dbReference type="Gene3D" id="2.60.120.10">
    <property type="entry name" value="Jelly Rolls"/>
    <property type="match status" value="1"/>
</dbReference>
<name>A0AAW5DYA0_9BACI</name>
<gene>
    <name evidence="4" type="primary">rfbC</name>
    <name evidence="4" type="ORF">MJG50_06965</name>
</gene>
<dbReference type="PANTHER" id="PTHR21047">
    <property type="entry name" value="DTDP-6-DEOXY-D-GLUCOSE-3,5 EPIMERASE"/>
    <property type="match status" value="1"/>
</dbReference>
<dbReference type="InterPro" id="IPR014710">
    <property type="entry name" value="RmlC-like_jellyroll"/>
</dbReference>
<comment type="catalytic activity">
    <reaction evidence="3">
        <text>dTDP-4-dehydro-6-deoxy-alpha-D-glucose = dTDP-4-dehydro-beta-L-rhamnose</text>
        <dbReference type="Rhea" id="RHEA:16969"/>
        <dbReference type="ChEBI" id="CHEBI:57649"/>
        <dbReference type="ChEBI" id="CHEBI:62830"/>
        <dbReference type="EC" id="5.1.3.13"/>
    </reaction>
</comment>
<dbReference type="GO" id="GO:0019305">
    <property type="term" value="P:dTDP-rhamnose biosynthetic process"/>
    <property type="evidence" value="ECO:0007669"/>
    <property type="project" value="UniProtKB-UniRule"/>
</dbReference>
<keyword evidence="5" id="KW-1185">Reference proteome</keyword>
<dbReference type="GO" id="GO:0000271">
    <property type="term" value="P:polysaccharide biosynthetic process"/>
    <property type="evidence" value="ECO:0007669"/>
    <property type="project" value="TreeGrafter"/>
</dbReference>
<dbReference type="InterPro" id="IPR000888">
    <property type="entry name" value="RmlC-like"/>
</dbReference>
<dbReference type="CDD" id="cd00438">
    <property type="entry name" value="cupin_RmlC"/>
    <property type="match status" value="1"/>
</dbReference>
<dbReference type="SUPFAM" id="SSF51182">
    <property type="entry name" value="RmlC-like cupins"/>
    <property type="match status" value="1"/>
</dbReference>
<dbReference type="Proteomes" id="UP001431131">
    <property type="component" value="Unassembled WGS sequence"/>
</dbReference>
<dbReference type="InterPro" id="IPR011051">
    <property type="entry name" value="RmlC_Cupin_sf"/>
</dbReference>
<accession>A0AAW5DYA0</accession>
<evidence type="ECO:0000313" key="5">
    <source>
        <dbReference type="Proteomes" id="UP001431131"/>
    </source>
</evidence>
<dbReference type="Pfam" id="PF00908">
    <property type="entry name" value="dTDP_sugar_isom"/>
    <property type="match status" value="1"/>
</dbReference>
<dbReference type="AlphaFoldDB" id="A0AAW5DYA0"/>
<dbReference type="NCBIfam" id="TIGR01221">
    <property type="entry name" value="rmlC"/>
    <property type="match status" value="1"/>
</dbReference>
<feature type="active site" description="Proton donor" evidence="1">
    <location>
        <position position="132"/>
    </location>
</feature>